<keyword evidence="5" id="KW-0136">Cellulose degradation</keyword>
<reference evidence="11" key="5">
    <citation type="journal article" date="2021" name="G3 (Bethesda)">
        <title>Aegilops tauschii genome assembly Aet v5.0 features greater sequence contiguity and improved annotation.</title>
        <authorList>
            <person name="Wang L."/>
            <person name="Zhu T."/>
            <person name="Rodriguez J.C."/>
            <person name="Deal K.R."/>
            <person name="Dubcovsky J."/>
            <person name="McGuire P.E."/>
            <person name="Lux T."/>
            <person name="Spannagl M."/>
            <person name="Mayer K.F.X."/>
            <person name="Baldrich P."/>
            <person name="Meyers B.C."/>
            <person name="Huo N."/>
            <person name="Gu Y.Q."/>
            <person name="Zhou H."/>
            <person name="Devos K.M."/>
            <person name="Bennetzen J.L."/>
            <person name="Unver T."/>
            <person name="Budak H."/>
            <person name="Gulick P.J."/>
            <person name="Galiba G."/>
            <person name="Kalapos B."/>
            <person name="Nelson D.R."/>
            <person name="Li P."/>
            <person name="You F.M."/>
            <person name="Luo M.C."/>
            <person name="Dvorak J."/>
        </authorList>
    </citation>
    <scope>NUCLEOTIDE SEQUENCE [LARGE SCALE GENOMIC DNA]</scope>
    <source>
        <strain evidence="11">cv. AL8/78</strain>
    </source>
</reference>
<evidence type="ECO:0000256" key="4">
    <source>
        <dbReference type="ARBA" id="ARBA00022801"/>
    </source>
</evidence>
<accession>A0A452XVF3</accession>
<feature type="signal peptide" evidence="9">
    <location>
        <begin position="1"/>
        <end position="25"/>
    </location>
</feature>
<dbReference type="InterPro" id="IPR008928">
    <property type="entry name" value="6-hairpin_glycosidase_sf"/>
</dbReference>
<dbReference type="Pfam" id="PF00759">
    <property type="entry name" value="Glyco_hydro_9"/>
    <property type="match status" value="1"/>
</dbReference>
<evidence type="ECO:0000256" key="8">
    <source>
        <dbReference type="ARBA" id="ARBA00023326"/>
    </source>
</evidence>
<reference evidence="11" key="4">
    <citation type="submission" date="2019-03" db="UniProtKB">
        <authorList>
            <consortium name="EnsemblPlants"/>
        </authorList>
    </citation>
    <scope>IDENTIFICATION</scope>
</reference>
<dbReference type="PANTHER" id="PTHR22298">
    <property type="entry name" value="ENDO-1,4-BETA-GLUCANASE"/>
    <property type="match status" value="1"/>
</dbReference>
<proteinExistence type="inferred from homology"/>
<protein>
    <recommendedName>
        <fullName evidence="3">cellulase</fullName>
        <ecNumber evidence="3">3.2.1.4</ecNumber>
    </recommendedName>
</protein>
<dbReference type="AlphaFoldDB" id="A0A452XVF3"/>
<dbReference type="GO" id="GO:0008810">
    <property type="term" value="F:cellulase activity"/>
    <property type="evidence" value="ECO:0007669"/>
    <property type="project" value="UniProtKB-EC"/>
</dbReference>
<keyword evidence="4" id="KW-0378">Hydrolase</keyword>
<dbReference type="PROSITE" id="PS51257">
    <property type="entry name" value="PROKAR_LIPOPROTEIN"/>
    <property type="match status" value="1"/>
</dbReference>
<keyword evidence="7" id="KW-0326">Glycosidase</keyword>
<dbReference type="EnsemblPlants" id="AET1Gv20183700.2">
    <property type="protein sequence ID" value="AET1Gv20183700.2"/>
    <property type="gene ID" value="AET1Gv20183700"/>
</dbReference>
<evidence type="ECO:0000256" key="6">
    <source>
        <dbReference type="ARBA" id="ARBA00023277"/>
    </source>
</evidence>
<keyword evidence="6" id="KW-0119">Carbohydrate metabolism</keyword>
<dbReference type="GO" id="GO:0030245">
    <property type="term" value="P:cellulose catabolic process"/>
    <property type="evidence" value="ECO:0007669"/>
    <property type="project" value="UniProtKB-KW"/>
</dbReference>
<keyword evidence="9" id="KW-0732">Signal</keyword>
<evidence type="ECO:0000256" key="1">
    <source>
        <dbReference type="ARBA" id="ARBA00000966"/>
    </source>
</evidence>
<feature type="chain" id="PRO_5019051337" description="cellulase" evidence="9">
    <location>
        <begin position="26"/>
        <end position="88"/>
    </location>
</feature>
<dbReference type="SUPFAM" id="SSF48208">
    <property type="entry name" value="Six-hairpin glycosidases"/>
    <property type="match status" value="1"/>
</dbReference>
<keyword evidence="8" id="KW-0624">Polysaccharide degradation</keyword>
<evidence type="ECO:0000313" key="11">
    <source>
        <dbReference type="EnsemblPlants" id="AET1Gv20183700.2"/>
    </source>
</evidence>
<evidence type="ECO:0000256" key="7">
    <source>
        <dbReference type="ARBA" id="ARBA00023295"/>
    </source>
</evidence>
<reference evidence="12" key="2">
    <citation type="journal article" date="2017" name="Nat. Plants">
        <title>The Aegilops tauschii genome reveals multiple impacts of transposons.</title>
        <authorList>
            <person name="Zhao G."/>
            <person name="Zou C."/>
            <person name="Li K."/>
            <person name="Wang K."/>
            <person name="Li T."/>
            <person name="Gao L."/>
            <person name="Zhang X."/>
            <person name="Wang H."/>
            <person name="Yang Z."/>
            <person name="Liu X."/>
            <person name="Jiang W."/>
            <person name="Mao L."/>
            <person name="Kong X."/>
            <person name="Jiao Y."/>
            <person name="Jia J."/>
        </authorList>
    </citation>
    <scope>NUCLEOTIDE SEQUENCE [LARGE SCALE GENOMIC DNA]</scope>
    <source>
        <strain evidence="12">cv. AL8/78</strain>
    </source>
</reference>
<dbReference type="Proteomes" id="UP000015105">
    <property type="component" value="Chromosome 1D"/>
</dbReference>
<dbReference type="InterPro" id="IPR012341">
    <property type="entry name" value="6hp_glycosidase-like_sf"/>
</dbReference>
<evidence type="ECO:0000256" key="3">
    <source>
        <dbReference type="ARBA" id="ARBA00012601"/>
    </source>
</evidence>
<dbReference type="InterPro" id="IPR001701">
    <property type="entry name" value="Glyco_hydro_9"/>
</dbReference>
<keyword evidence="12" id="KW-1185">Reference proteome</keyword>
<feature type="domain" description="Glycoside hydrolase family 9" evidence="10">
    <location>
        <begin position="29"/>
        <end position="70"/>
    </location>
</feature>
<evidence type="ECO:0000313" key="12">
    <source>
        <dbReference type="Proteomes" id="UP000015105"/>
    </source>
</evidence>
<organism evidence="11 12">
    <name type="scientific">Aegilops tauschii subsp. strangulata</name>
    <name type="common">Goatgrass</name>
    <dbReference type="NCBI Taxonomy" id="200361"/>
    <lineage>
        <taxon>Eukaryota</taxon>
        <taxon>Viridiplantae</taxon>
        <taxon>Streptophyta</taxon>
        <taxon>Embryophyta</taxon>
        <taxon>Tracheophyta</taxon>
        <taxon>Spermatophyta</taxon>
        <taxon>Magnoliopsida</taxon>
        <taxon>Liliopsida</taxon>
        <taxon>Poales</taxon>
        <taxon>Poaceae</taxon>
        <taxon>BOP clade</taxon>
        <taxon>Pooideae</taxon>
        <taxon>Triticodae</taxon>
        <taxon>Triticeae</taxon>
        <taxon>Triticinae</taxon>
        <taxon>Aegilops</taxon>
    </lineage>
</organism>
<dbReference type="EC" id="3.2.1.4" evidence="3"/>
<evidence type="ECO:0000256" key="5">
    <source>
        <dbReference type="ARBA" id="ARBA00023001"/>
    </source>
</evidence>
<reference evidence="12" key="1">
    <citation type="journal article" date="2014" name="Science">
        <title>Ancient hybridizations among the ancestral genomes of bread wheat.</title>
        <authorList>
            <consortium name="International Wheat Genome Sequencing Consortium,"/>
            <person name="Marcussen T."/>
            <person name="Sandve S.R."/>
            <person name="Heier L."/>
            <person name="Spannagl M."/>
            <person name="Pfeifer M."/>
            <person name="Jakobsen K.S."/>
            <person name="Wulff B.B."/>
            <person name="Steuernagel B."/>
            <person name="Mayer K.F."/>
            <person name="Olsen O.A."/>
        </authorList>
    </citation>
    <scope>NUCLEOTIDE SEQUENCE [LARGE SCALE GENOMIC DNA]</scope>
    <source>
        <strain evidence="12">cv. AL8/78</strain>
    </source>
</reference>
<evidence type="ECO:0000256" key="9">
    <source>
        <dbReference type="SAM" id="SignalP"/>
    </source>
</evidence>
<dbReference type="Gramene" id="AET1Gv20183700.2">
    <property type="protein sequence ID" value="AET1Gv20183700.2"/>
    <property type="gene ID" value="AET1Gv20183700"/>
</dbReference>
<comment type="similarity">
    <text evidence="2">Belongs to the glycosyl hydrolase 9 (cellulase E) family.</text>
</comment>
<sequence length="88" mass="9260">MVGSARVLLVAAVVGFLATTACGAAQRDYAAALTKSLLYFEAQRSGRLPPTHRVQWRGNSALKDGADHGVSTSAMHACVVRCTCLVRA</sequence>
<evidence type="ECO:0000256" key="2">
    <source>
        <dbReference type="ARBA" id="ARBA00007072"/>
    </source>
</evidence>
<reference evidence="11" key="3">
    <citation type="journal article" date="2017" name="Nature">
        <title>Genome sequence of the progenitor of the wheat D genome Aegilops tauschii.</title>
        <authorList>
            <person name="Luo M.C."/>
            <person name="Gu Y.Q."/>
            <person name="Puiu D."/>
            <person name="Wang H."/>
            <person name="Twardziok S.O."/>
            <person name="Deal K.R."/>
            <person name="Huo N."/>
            <person name="Zhu T."/>
            <person name="Wang L."/>
            <person name="Wang Y."/>
            <person name="McGuire P.E."/>
            <person name="Liu S."/>
            <person name="Long H."/>
            <person name="Ramasamy R.K."/>
            <person name="Rodriguez J.C."/>
            <person name="Van S.L."/>
            <person name="Yuan L."/>
            <person name="Wang Z."/>
            <person name="Xia Z."/>
            <person name="Xiao L."/>
            <person name="Anderson O.D."/>
            <person name="Ouyang S."/>
            <person name="Liang Y."/>
            <person name="Zimin A.V."/>
            <person name="Pertea G."/>
            <person name="Qi P."/>
            <person name="Bennetzen J.L."/>
            <person name="Dai X."/>
            <person name="Dawson M.W."/>
            <person name="Muller H.G."/>
            <person name="Kugler K."/>
            <person name="Rivarola-Duarte L."/>
            <person name="Spannagl M."/>
            <person name="Mayer K.F.X."/>
            <person name="Lu F.H."/>
            <person name="Bevan M.W."/>
            <person name="Leroy P."/>
            <person name="Li P."/>
            <person name="You F.M."/>
            <person name="Sun Q."/>
            <person name="Liu Z."/>
            <person name="Lyons E."/>
            <person name="Wicker T."/>
            <person name="Salzberg S.L."/>
            <person name="Devos K.M."/>
            <person name="Dvorak J."/>
        </authorList>
    </citation>
    <scope>NUCLEOTIDE SEQUENCE [LARGE SCALE GENOMIC DNA]</scope>
    <source>
        <strain evidence="11">cv. AL8/78</strain>
    </source>
</reference>
<name>A0A452XVF3_AEGTS</name>
<evidence type="ECO:0000259" key="10">
    <source>
        <dbReference type="Pfam" id="PF00759"/>
    </source>
</evidence>
<dbReference type="Gene3D" id="1.50.10.10">
    <property type="match status" value="1"/>
</dbReference>
<comment type="catalytic activity">
    <reaction evidence="1">
        <text>Endohydrolysis of (1-&gt;4)-beta-D-glucosidic linkages in cellulose, lichenin and cereal beta-D-glucans.</text>
        <dbReference type="EC" id="3.2.1.4"/>
    </reaction>
</comment>